<dbReference type="Proteomes" id="UP000266861">
    <property type="component" value="Unassembled WGS sequence"/>
</dbReference>
<sequence>MYSHIAAAKDCILRVTEYIKEIDYFFGKIKKKKTDTMIQVFRSIIDEFPVFDLLGGDPIDLINKFFGVTNSSITTSVTLTSSLGSRIKSANSSKQRRD</sequence>
<proteinExistence type="predicted"/>
<organism evidence="1 2">
    <name type="scientific">Diversispora epigaea</name>
    <dbReference type="NCBI Taxonomy" id="1348612"/>
    <lineage>
        <taxon>Eukaryota</taxon>
        <taxon>Fungi</taxon>
        <taxon>Fungi incertae sedis</taxon>
        <taxon>Mucoromycota</taxon>
        <taxon>Glomeromycotina</taxon>
        <taxon>Glomeromycetes</taxon>
        <taxon>Diversisporales</taxon>
        <taxon>Diversisporaceae</taxon>
        <taxon>Diversispora</taxon>
    </lineage>
</organism>
<evidence type="ECO:0000313" key="2">
    <source>
        <dbReference type="Proteomes" id="UP000266861"/>
    </source>
</evidence>
<evidence type="ECO:0000313" key="1">
    <source>
        <dbReference type="EMBL" id="RHZ78480.1"/>
    </source>
</evidence>
<dbReference type="EMBL" id="PQFF01000154">
    <property type="protein sequence ID" value="RHZ78480.1"/>
    <property type="molecule type" value="Genomic_DNA"/>
</dbReference>
<name>A0A397J0N4_9GLOM</name>
<dbReference type="OrthoDB" id="301415at2759"/>
<protein>
    <submittedName>
        <fullName evidence="1">Uncharacterized protein</fullName>
    </submittedName>
</protein>
<reference evidence="1 2" key="1">
    <citation type="submission" date="2018-08" db="EMBL/GenBank/DDBJ databases">
        <title>Genome and evolution of the arbuscular mycorrhizal fungus Diversispora epigaea (formerly Glomus versiforme) and its bacterial endosymbionts.</title>
        <authorList>
            <person name="Sun X."/>
            <person name="Fei Z."/>
            <person name="Harrison M."/>
        </authorList>
    </citation>
    <scope>NUCLEOTIDE SEQUENCE [LARGE SCALE GENOMIC DNA]</scope>
    <source>
        <strain evidence="1 2">IT104</strain>
    </source>
</reference>
<accession>A0A397J0N4</accession>
<dbReference type="STRING" id="1348612.A0A397J0N4"/>
<dbReference type="AlphaFoldDB" id="A0A397J0N4"/>
<gene>
    <name evidence="1" type="ORF">Glove_164g57</name>
</gene>
<keyword evidence="2" id="KW-1185">Reference proteome</keyword>
<comment type="caution">
    <text evidence="1">The sequence shown here is derived from an EMBL/GenBank/DDBJ whole genome shotgun (WGS) entry which is preliminary data.</text>
</comment>